<evidence type="ECO:0000256" key="1">
    <source>
        <dbReference type="ARBA" id="ARBA00022581"/>
    </source>
</evidence>
<dbReference type="OrthoDB" id="2322499at2759"/>
<dbReference type="PANTHER" id="PTHR13037:SF24">
    <property type="entry name" value="POLYCOMB PROTEIN PCL-RELATED"/>
    <property type="match status" value="1"/>
</dbReference>
<feature type="region of interest" description="Disordered" evidence="2">
    <location>
        <begin position="1454"/>
        <end position="1476"/>
    </location>
</feature>
<keyword evidence="5" id="KW-1185">Reference proteome</keyword>
<name>K1WV15_MARBU</name>
<dbReference type="OMA" id="FPRFVES"/>
<feature type="region of interest" description="Disordered" evidence="2">
    <location>
        <begin position="1556"/>
        <end position="1591"/>
    </location>
</feature>
<feature type="compositionally biased region" description="Low complexity" evidence="2">
    <location>
        <begin position="67"/>
        <end position="81"/>
    </location>
</feature>
<evidence type="ECO:0000256" key="2">
    <source>
        <dbReference type="SAM" id="MobiDB-lite"/>
    </source>
</evidence>
<reference evidence="4 5" key="1">
    <citation type="journal article" date="2012" name="BMC Genomics">
        <title>Sequencing the genome of Marssonina brunnea reveals fungus-poplar co-evolution.</title>
        <authorList>
            <person name="Zhu S."/>
            <person name="Cao Y.-Z."/>
            <person name="Jiang C."/>
            <person name="Tan B.-Y."/>
            <person name="Wang Z."/>
            <person name="Feng S."/>
            <person name="Zhang L."/>
            <person name="Su X.-H."/>
            <person name="Brejova B."/>
            <person name="Vinar T."/>
            <person name="Xu M."/>
            <person name="Wang M.-X."/>
            <person name="Zhang S.-G."/>
            <person name="Huang M.-R."/>
            <person name="Wu R."/>
            <person name="Zhou Y."/>
        </authorList>
    </citation>
    <scope>NUCLEOTIDE SEQUENCE [LARGE SCALE GENOMIC DNA]</scope>
    <source>
        <strain evidence="4 5">MB_m1</strain>
    </source>
</reference>
<feature type="compositionally biased region" description="Basic and acidic residues" evidence="2">
    <location>
        <begin position="1333"/>
        <end position="1343"/>
    </location>
</feature>
<sequence>MDSSESDISTDTSDSSSSADSISADSSAQNLWKMSETEGMTTALGTDDSDSDISMSAETDDEQEADPTPSSLPTNPTPQTTEQATEWEISKQNSEASRKRKFSDSCKPPDGQSRNGMANDVRKRYRVDNEPQCYRTPDGRLLGNKSLLPAEIWHHIFSFCPPRGLGRLLQVNKSFNTYLDPSATGLSIKPLSTSALHLLAPDSIWRASRQAFVQRGLPAPLAGKSELAMWKLLCGSACQFCNKIGEGPPSPMDQWHPGPGESGVAPVWLFGIRACGSCLQEHSTKEIDLLLSSTIPSPLMAALPFVFLTNELHLLSAATLQSGQHPPSIQITKFFFKVHVDEIKREFEDVKAMGSATAEEWLKGLDGRGKERRNDAARWERWELGGGMERLRDIHPQQPTNPCPPPITQPKNVSNFPAHPGPIPSFATRHPSHLPHPVQNGFVKKPPARFDSPAQNGFAHFTPRPQSQAKHERTKEEVAELKAARRAEIERRCLLLEPPITPAVLAHMPSFQAAIQIIQPLVDSSWEVLKPRLLFQREDAEQRENERLAQTRVAQKRSDERRFQDLQSRSGSKDLAETEWDNVQAPLRARIAAYADEMIRDGWNGGEKVTYETSPLFAAEVLIYVRKRFFDEVSKEEADVRATGREPETEPLNGPFTRKLILENMKWVFDTKIKPRTEQYRKELFLCNACEYANKYYGFEGVIQHYAAKHTSALSVGSVVVHWKSEWPEIPPFSPNPNSAAAKYYPAAPSASIPYTSTGSSMPQNYGYGGYPPPVSTPMPGANPHVYQESPGPYYGHPNFGDQYSGQQNGPYAPPPQPYQDPPQVYQPPQYSVAPQPSGVPGYNDAPQDYSQNGYGTQYQPPQQDIYASSNPGIMYPSAALEVPGQQASYDSASSQYRSYNQQPTYPTNEFAQPPQKTEQYMAQLQDLARNAREIWNSIGSIKEIPGNLKVYTIIYHVLKRFRESYQEEPPLSMMVDGLTSNKDMRPVRNINGLLCKACTLAMAGSTSAPQKKHFSFPQLVNHFHSVHELGAARSNYGQVPDWTKDMVVLPDLAKLRAVVNAPGMNDKRLALFTEAVPTIIRVPDSPATDLHRKNDPPSEYPLKASSQDNHDNYYTAAKNISLRKANVFDNGEYDPRNPGELLVEPRPQYAPPKQSRQPLGQELPRAERPVSSYQLYDNELPGEPYGNQPDRSINEPRPSSASQPIPAPGYARVISRDDSPVLVERRVRYHDAPDLEYHARREPHVSTYEEPRMVHPERDYRSLNTRSFYSNGREQPPPAIHAPEATQSRPNNAATPQQSRIHDVVAQISQQAQRVREQQPTKEEADGGSEDGELRADDDPKAARAPNLQSEEASNAADRFLEQLRSGEFSAETMKHVDPAWRKDERRPEWDDGRGEGARVYRAPAGPPRQLREGFEEDYRGHSDRRRFVNPDENFGGYIVHERAPAPRTLRTQTFEERHVSTAPEPEGSRGRSPELVDRRYKLNNVIYRDEKQNGQGTHRTPSRYARYASVRLENDRARSRSPVYYKVGTHPGQYREMSPGPHPAHALRPEPVYRSRTPHQGTEDAVFERPPRQEYYRVYADEPRPREPQYTEAFEYVRVSDPQGDYMIRRPVRREPEPVYAAFQDDVYGRPPVYESRAHPPAASRAEPPFYEEEYDPRHPAPPPQHIRY</sequence>
<evidence type="ECO:0000313" key="5">
    <source>
        <dbReference type="Proteomes" id="UP000006753"/>
    </source>
</evidence>
<feature type="compositionally biased region" description="Pro residues" evidence="2">
    <location>
        <begin position="1662"/>
        <end position="1671"/>
    </location>
</feature>
<dbReference type="InParanoid" id="K1WV15"/>
<feature type="region of interest" description="Disordered" evidence="2">
    <location>
        <begin position="779"/>
        <end position="855"/>
    </location>
</feature>
<dbReference type="Proteomes" id="UP000006753">
    <property type="component" value="Unassembled WGS sequence"/>
</dbReference>
<feature type="compositionally biased region" description="Low complexity" evidence="2">
    <location>
        <begin position="1"/>
        <end position="27"/>
    </location>
</feature>
<dbReference type="InterPro" id="IPR036047">
    <property type="entry name" value="F-box-like_dom_sf"/>
</dbReference>
<dbReference type="CDD" id="cd09917">
    <property type="entry name" value="F-box_SF"/>
    <property type="match status" value="1"/>
</dbReference>
<keyword evidence="1" id="KW-0945">Host-virus interaction</keyword>
<dbReference type="KEGG" id="mbe:MBM_05591"/>
<feature type="domain" description="DUF7892" evidence="3">
    <location>
        <begin position="919"/>
        <end position="1076"/>
    </location>
</feature>
<dbReference type="InterPro" id="IPR057214">
    <property type="entry name" value="DUF7892"/>
</dbReference>
<feature type="compositionally biased region" description="Basic and acidic residues" evidence="2">
    <location>
        <begin position="1411"/>
        <end position="1431"/>
    </location>
</feature>
<feature type="compositionally biased region" description="Polar residues" evidence="2">
    <location>
        <begin position="1286"/>
        <end position="1300"/>
    </location>
</feature>
<accession>K1WV15</accession>
<feature type="region of interest" description="Disordered" evidence="2">
    <location>
        <begin position="1"/>
        <end position="132"/>
    </location>
</feature>
<dbReference type="HOGENOM" id="CLU_003437_0_0_1"/>
<dbReference type="EMBL" id="JH921439">
    <property type="protein sequence ID" value="EKD16297.1"/>
    <property type="molecule type" value="Genomic_DNA"/>
</dbReference>
<dbReference type="Pfam" id="PF25422">
    <property type="entry name" value="DUF7892"/>
    <property type="match status" value="1"/>
</dbReference>
<evidence type="ECO:0000313" key="4">
    <source>
        <dbReference type="EMBL" id="EKD16297.1"/>
    </source>
</evidence>
<feature type="compositionally biased region" description="Basic and acidic residues" evidence="2">
    <location>
        <begin position="120"/>
        <end position="129"/>
    </location>
</feature>
<proteinExistence type="predicted"/>
<feature type="compositionally biased region" description="Polar residues" evidence="2">
    <location>
        <begin position="1263"/>
        <end position="1274"/>
    </location>
</feature>
<evidence type="ECO:0000259" key="3">
    <source>
        <dbReference type="Pfam" id="PF25422"/>
    </source>
</evidence>
<feature type="region of interest" description="Disordered" evidence="2">
    <location>
        <begin position="1631"/>
        <end position="1671"/>
    </location>
</feature>
<feature type="compositionally biased region" description="Basic and acidic residues" evidence="2">
    <location>
        <begin position="1374"/>
        <end position="1400"/>
    </location>
</feature>
<feature type="compositionally biased region" description="Basic and acidic residues" evidence="2">
    <location>
        <begin position="1242"/>
        <end position="1262"/>
    </location>
</feature>
<feature type="compositionally biased region" description="Low complexity" evidence="2">
    <location>
        <begin position="822"/>
        <end position="837"/>
    </location>
</feature>
<feature type="region of interest" description="Disordered" evidence="2">
    <location>
        <begin position="1129"/>
        <end position="1214"/>
    </location>
</feature>
<dbReference type="Gene3D" id="1.20.1280.50">
    <property type="match status" value="1"/>
</dbReference>
<dbReference type="eggNOG" id="ENOG502RPXF">
    <property type="taxonomic scope" value="Eukaryota"/>
</dbReference>
<feature type="compositionally biased region" description="Pro residues" evidence="2">
    <location>
        <begin position="812"/>
        <end position="821"/>
    </location>
</feature>
<gene>
    <name evidence="4" type="ORF">MBM_05591</name>
</gene>
<feature type="compositionally biased region" description="Basic and acidic residues" evidence="2">
    <location>
        <begin position="1315"/>
        <end position="1326"/>
    </location>
</feature>
<feature type="compositionally biased region" description="Basic and acidic residues" evidence="2">
    <location>
        <begin position="1568"/>
        <end position="1591"/>
    </location>
</feature>
<feature type="compositionally biased region" description="Polar residues" evidence="2">
    <location>
        <begin position="28"/>
        <end position="44"/>
    </location>
</feature>
<protein>
    <submittedName>
        <fullName evidence="4">F-box domain containing protein</fullName>
    </submittedName>
</protein>
<dbReference type="PANTHER" id="PTHR13037">
    <property type="entry name" value="FORMIN"/>
    <property type="match status" value="1"/>
</dbReference>
<feature type="region of interest" description="Disordered" evidence="2">
    <location>
        <begin position="1242"/>
        <end position="1431"/>
    </location>
</feature>
<feature type="region of interest" description="Disordered" evidence="2">
    <location>
        <begin position="1086"/>
        <end position="1111"/>
    </location>
</feature>
<dbReference type="SUPFAM" id="SSF81383">
    <property type="entry name" value="F-box domain"/>
    <property type="match status" value="1"/>
</dbReference>
<feature type="region of interest" description="Disordered" evidence="2">
    <location>
        <begin position="549"/>
        <end position="577"/>
    </location>
</feature>
<organism evidence="4 5">
    <name type="scientific">Marssonina brunnea f. sp. multigermtubi (strain MB_m1)</name>
    <name type="common">Marssonina leaf spot fungus</name>
    <dbReference type="NCBI Taxonomy" id="1072389"/>
    <lineage>
        <taxon>Eukaryota</taxon>
        <taxon>Fungi</taxon>
        <taxon>Dikarya</taxon>
        <taxon>Ascomycota</taxon>
        <taxon>Pezizomycotina</taxon>
        <taxon>Leotiomycetes</taxon>
        <taxon>Helotiales</taxon>
        <taxon>Drepanopezizaceae</taxon>
        <taxon>Drepanopeziza</taxon>
    </lineage>
</organism>